<gene>
    <name evidence="1" type="ORF">CDAR_379501</name>
</gene>
<keyword evidence="2" id="KW-1185">Reference proteome</keyword>
<organism evidence="1 2">
    <name type="scientific">Caerostris darwini</name>
    <dbReference type="NCBI Taxonomy" id="1538125"/>
    <lineage>
        <taxon>Eukaryota</taxon>
        <taxon>Metazoa</taxon>
        <taxon>Ecdysozoa</taxon>
        <taxon>Arthropoda</taxon>
        <taxon>Chelicerata</taxon>
        <taxon>Arachnida</taxon>
        <taxon>Araneae</taxon>
        <taxon>Araneomorphae</taxon>
        <taxon>Entelegynae</taxon>
        <taxon>Araneoidea</taxon>
        <taxon>Araneidae</taxon>
        <taxon>Caerostris</taxon>
    </lineage>
</organism>
<name>A0AAV4V9P4_9ARAC</name>
<proteinExistence type="predicted"/>
<evidence type="ECO:0000313" key="1">
    <source>
        <dbReference type="EMBL" id="GIY66970.1"/>
    </source>
</evidence>
<sequence>MNTISKIAFNGIIPWMVVNRGTSLFSNCRSEAIAHCMSECCRSALALKSPCKSARQAAIIYSRFPLLWRYATLALSKHAGNRNAESYHGINFTGYNIRIISRKLFHSNSWESF</sequence>
<protein>
    <submittedName>
        <fullName evidence="1">Uncharacterized protein</fullName>
    </submittedName>
</protein>
<comment type="caution">
    <text evidence="1">The sequence shown here is derived from an EMBL/GenBank/DDBJ whole genome shotgun (WGS) entry which is preliminary data.</text>
</comment>
<dbReference type="EMBL" id="BPLQ01012672">
    <property type="protein sequence ID" value="GIY66970.1"/>
    <property type="molecule type" value="Genomic_DNA"/>
</dbReference>
<accession>A0AAV4V9P4</accession>
<evidence type="ECO:0000313" key="2">
    <source>
        <dbReference type="Proteomes" id="UP001054837"/>
    </source>
</evidence>
<reference evidence="1 2" key="1">
    <citation type="submission" date="2021-06" db="EMBL/GenBank/DDBJ databases">
        <title>Caerostris darwini draft genome.</title>
        <authorList>
            <person name="Kono N."/>
            <person name="Arakawa K."/>
        </authorList>
    </citation>
    <scope>NUCLEOTIDE SEQUENCE [LARGE SCALE GENOMIC DNA]</scope>
</reference>
<dbReference type="Proteomes" id="UP001054837">
    <property type="component" value="Unassembled WGS sequence"/>
</dbReference>
<dbReference type="AlphaFoldDB" id="A0AAV4V9P4"/>